<feature type="compositionally biased region" description="Pro residues" evidence="1">
    <location>
        <begin position="1"/>
        <end position="17"/>
    </location>
</feature>
<evidence type="ECO:0000256" key="1">
    <source>
        <dbReference type="SAM" id="MobiDB-lite"/>
    </source>
</evidence>
<proteinExistence type="predicted"/>
<gene>
    <name evidence="3" type="ORF">ACFPP6_20430</name>
</gene>
<name>A0ABW0A342_9ACTN</name>
<organism evidence="3 4">
    <name type="scientific">Streptomyces aureoversilis</name>
    <dbReference type="NCBI Taxonomy" id="67277"/>
    <lineage>
        <taxon>Bacteria</taxon>
        <taxon>Bacillati</taxon>
        <taxon>Actinomycetota</taxon>
        <taxon>Actinomycetes</taxon>
        <taxon>Kitasatosporales</taxon>
        <taxon>Streptomycetaceae</taxon>
        <taxon>Streptomyces</taxon>
    </lineage>
</organism>
<evidence type="ECO:0000259" key="2">
    <source>
        <dbReference type="Pfam" id="PF09856"/>
    </source>
</evidence>
<evidence type="ECO:0000313" key="4">
    <source>
        <dbReference type="Proteomes" id="UP001596222"/>
    </source>
</evidence>
<feature type="domain" description="Short-chain fatty acyl coenzyme A regulators C-terminal" evidence="2">
    <location>
        <begin position="21"/>
        <end position="80"/>
    </location>
</feature>
<protein>
    <submittedName>
        <fullName evidence="3">Short-chain fatty acyl-CoA regulator family protein</fullName>
    </submittedName>
</protein>
<feature type="region of interest" description="Disordered" evidence="1">
    <location>
        <begin position="1"/>
        <end position="21"/>
    </location>
</feature>
<reference evidence="4" key="1">
    <citation type="journal article" date="2019" name="Int. J. Syst. Evol. Microbiol.">
        <title>The Global Catalogue of Microorganisms (GCM) 10K type strain sequencing project: providing services to taxonomists for standard genome sequencing and annotation.</title>
        <authorList>
            <consortium name="The Broad Institute Genomics Platform"/>
            <consortium name="The Broad Institute Genome Sequencing Center for Infectious Disease"/>
            <person name="Wu L."/>
            <person name="Ma J."/>
        </authorList>
    </citation>
    <scope>NUCLEOTIDE SEQUENCE [LARGE SCALE GENOMIC DNA]</scope>
    <source>
        <strain evidence="4">CGMCC 4.1641</strain>
    </source>
</reference>
<dbReference type="Pfam" id="PF09856">
    <property type="entry name" value="ScfRs"/>
    <property type="match status" value="1"/>
</dbReference>
<dbReference type="EMBL" id="JBHSKJ010000011">
    <property type="protein sequence ID" value="MFC5147043.1"/>
    <property type="molecule type" value="Genomic_DNA"/>
</dbReference>
<dbReference type="RefSeq" id="WP_382044595.1">
    <property type="nucleotide sequence ID" value="NZ_JBHSKJ010000011.1"/>
</dbReference>
<dbReference type="InterPro" id="IPR018653">
    <property type="entry name" value="ScfR_C"/>
</dbReference>
<dbReference type="Proteomes" id="UP001596222">
    <property type="component" value="Unassembled WGS sequence"/>
</dbReference>
<accession>A0ABW0A342</accession>
<keyword evidence="4" id="KW-1185">Reference proteome</keyword>
<sequence length="88" mass="9844">MACLPRPQPREPSPPRSPSAFTCSEVRQAHRLFHPDRLDLGRTAIVTPIGMGYRVCGRFECPQRTRRRLAAHCGSDPITSTLMRCAVV</sequence>
<comment type="caution">
    <text evidence="3">The sequence shown here is derived from an EMBL/GenBank/DDBJ whole genome shotgun (WGS) entry which is preliminary data.</text>
</comment>
<evidence type="ECO:0000313" key="3">
    <source>
        <dbReference type="EMBL" id="MFC5147043.1"/>
    </source>
</evidence>